<dbReference type="AlphaFoldDB" id="A0A2U2J3L2"/>
<dbReference type="InterPro" id="IPR050904">
    <property type="entry name" value="Adhesion/Biosynth-related"/>
</dbReference>
<dbReference type="OrthoDB" id="9800666at2"/>
<evidence type="ECO:0000313" key="3">
    <source>
        <dbReference type="Proteomes" id="UP000245916"/>
    </source>
</evidence>
<dbReference type="SMART" id="SM00554">
    <property type="entry name" value="FAS1"/>
    <property type="match status" value="1"/>
</dbReference>
<dbReference type="Pfam" id="PF02469">
    <property type="entry name" value="Fasciclin"/>
    <property type="match status" value="1"/>
</dbReference>
<name>A0A2U2J3L2_9SPHN</name>
<dbReference type="SUPFAM" id="SSF82153">
    <property type="entry name" value="FAS1 domain"/>
    <property type="match status" value="1"/>
</dbReference>
<organism evidence="2 3">
    <name type="scientific">Allosphingosinicella humi</name>
    <dbReference type="NCBI Taxonomy" id="2068657"/>
    <lineage>
        <taxon>Bacteria</taxon>
        <taxon>Pseudomonadati</taxon>
        <taxon>Pseudomonadota</taxon>
        <taxon>Alphaproteobacteria</taxon>
        <taxon>Sphingomonadales</taxon>
        <taxon>Sphingomonadaceae</taxon>
        <taxon>Allosphingosinicella</taxon>
    </lineage>
</organism>
<sequence>MRVSFLAMAAAAAVVAGCSGEERAEQNAAVATPGNASETVRQPAGQGTIAQLLGGSADHSRLAGALRAAGLEATLAGPGPYTIFAPTDAAFEKLPGATADSLMQAEQKARLTSILTYHIVPGVVMAADLAKAVEAGGGKAVLATLGGGNVTVTAVDGTLVITDAKGGQARVIRPDGTPSNGVVHGIDAVLMPS</sequence>
<dbReference type="InterPro" id="IPR036378">
    <property type="entry name" value="FAS1_dom_sf"/>
</dbReference>
<feature type="domain" description="FAS1" evidence="1">
    <location>
        <begin position="46"/>
        <end position="190"/>
    </location>
</feature>
<dbReference type="Proteomes" id="UP000245916">
    <property type="component" value="Unassembled WGS sequence"/>
</dbReference>
<dbReference type="PROSITE" id="PS51257">
    <property type="entry name" value="PROKAR_LIPOPROTEIN"/>
    <property type="match status" value="1"/>
</dbReference>
<proteinExistence type="predicted"/>
<dbReference type="RefSeq" id="WP_109271063.1">
    <property type="nucleotide sequence ID" value="NZ_QFFF01000001.1"/>
</dbReference>
<evidence type="ECO:0000259" key="1">
    <source>
        <dbReference type="PROSITE" id="PS50213"/>
    </source>
</evidence>
<dbReference type="Gene3D" id="2.30.180.10">
    <property type="entry name" value="FAS1 domain"/>
    <property type="match status" value="1"/>
</dbReference>
<dbReference type="PANTHER" id="PTHR10900:SF77">
    <property type="entry name" value="FI19380P1"/>
    <property type="match status" value="1"/>
</dbReference>
<accession>A0A2U2J3L2</accession>
<keyword evidence="3" id="KW-1185">Reference proteome</keyword>
<dbReference type="InterPro" id="IPR000782">
    <property type="entry name" value="FAS1_domain"/>
</dbReference>
<comment type="caution">
    <text evidence="2">The sequence shown here is derived from an EMBL/GenBank/DDBJ whole genome shotgun (WGS) entry which is preliminary data.</text>
</comment>
<dbReference type="FunFam" id="2.30.180.10:FF:000032">
    <property type="entry name" value="Fasciclin domain-containing protein, putative"/>
    <property type="match status" value="1"/>
</dbReference>
<dbReference type="PANTHER" id="PTHR10900">
    <property type="entry name" value="PERIOSTIN-RELATED"/>
    <property type="match status" value="1"/>
</dbReference>
<protein>
    <submittedName>
        <fullName evidence="2">Fasciclin</fullName>
    </submittedName>
</protein>
<gene>
    <name evidence="2" type="ORF">DF286_08630</name>
</gene>
<reference evidence="2 3" key="1">
    <citation type="submission" date="2018-05" db="EMBL/GenBank/DDBJ databases">
        <title>Genome of Sphingosinicella humi QZX222.</title>
        <authorList>
            <person name="Qiao Z."/>
            <person name="Wang G."/>
        </authorList>
    </citation>
    <scope>NUCLEOTIDE SEQUENCE [LARGE SCALE GENOMIC DNA]</scope>
    <source>
        <strain evidence="2 3">QZX222</strain>
    </source>
</reference>
<dbReference type="EMBL" id="QFFF01000001">
    <property type="protein sequence ID" value="PWG02925.1"/>
    <property type="molecule type" value="Genomic_DNA"/>
</dbReference>
<evidence type="ECO:0000313" key="2">
    <source>
        <dbReference type="EMBL" id="PWG02925.1"/>
    </source>
</evidence>
<dbReference type="PROSITE" id="PS50213">
    <property type="entry name" value="FAS1"/>
    <property type="match status" value="1"/>
</dbReference>